<reference evidence="6" key="1">
    <citation type="submission" date="2025-08" db="UniProtKB">
        <authorList>
            <consortium name="Ensembl"/>
        </authorList>
    </citation>
    <scope>IDENTIFICATION</scope>
</reference>
<evidence type="ECO:0000256" key="3">
    <source>
        <dbReference type="ARBA" id="ARBA00023136"/>
    </source>
</evidence>
<keyword evidence="4" id="KW-1133">Transmembrane helix</keyword>
<evidence type="ECO:0000256" key="4">
    <source>
        <dbReference type="SAM" id="Phobius"/>
    </source>
</evidence>
<evidence type="ECO:0000313" key="7">
    <source>
        <dbReference type="Proteomes" id="UP000694568"/>
    </source>
</evidence>
<organism evidence="6 7">
    <name type="scientific">Sander lucioperca</name>
    <name type="common">Pike-perch</name>
    <name type="synonym">Perca lucioperca</name>
    <dbReference type="NCBI Taxonomy" id="283035"/>
    <lineage>
        <taxon>Eukaryota</taxon>
        <taxon>Metazoa</taxon>
        <taxon>Chordata</taxon>
        <taxon>Craniata</taxon>
        <taxon>Vertebrata</taxon>
        <taxon>Euteleostomi</taxon>
        <taxon>Actinopterygii</taxon>
        <taxon>Neopterygii</taxon>
        <taxon>Teleostei</taxon>
        <taxon>Neoteleostei</taxon>
        <taxon>Acanthomorphata</taxon>
        <taxon>Eupercaria</taxon>
        <taxon>Perciformes</taxon>
        <taxon>Percoidei</taxon>
        <taxon>Percidae</taxon>
        <taxon>Luciopercinae</taxon>
        <taxon>Sander</taxon>
    </lineage>
</organism>
<dbReference type="SUPFAM" id="SSF48726">
    <property type="entry name" value="Immunoglobulin"/>
    <property type="match status" value="1"/>
</dbReference>
<comment type="subcellular location">
    <subcellularLocation>
        <location evidence="1">Membrane</location>
    </subcellularLocation>
</comment>
<protein>
    <recommendedName>
        <fullName evidence="5">Immunoglobulin domain-containing protein</fullName>
    </recommendedName>
</protein>
<keyword evidence="7" id="KW-1185">Reference proteome</keyword>
<feature type="domain" description="Immunoglobulin" evidence="5">
    <location>
        <begin position="14"/>
        <end position="114"/>
    </location>
</feature>
<dbReference type="GO" id="GO:0004888">
    <property type="term" value="F:transmembrane signaling receptor activity"/>
    <property type="evidence" value="ECO:0007669"/>
    <property type="project" value="TreeGrafter"/>
</dbReference>
<dbReference type="SMART" id="SM00409">
    <property type="entry name" value="IG"/>
    <property type="match status" value="1"/>
</dbReference>
<evidence type="ECO:0000256" key="1">
    <source>
        <dbReference type="ARBA" id="ARBA00004370"/>
    </source>
</evidence>
<dbReference type="Proteomes" id="UP000694568">
    <property type="component" value="Unplaced"/>
</dbReference>
<dbReference type="PANTHER" id="PTHR11860">
    <property type="entry name" value="POLYMERIC-IMMUNOGLOBULIN RECEPTOR"/>
    <property type="match status" value="1"/>
</dbReference>
<keyword evidence="2 4" id="KW-0812">Transmembrane</keyword>
<dbReference type="GeneTree" id="ENSGT00970000193486"/>
<keyword evidence="3 4" id="KW-0472">Membrane</keyword>
<accession>A0A8C9WUW1</accession>
<dbReference type="Pfam" id="PF07686">
    <property type="entry name" value="V-set"/>
    <property type="match status" value="1"/>
</dbReference>
<name>A0A8C9WUW1_SANLU</name>
<dbReference type="InterPro" id="IPR036179">
    <property type="entry name" value="Ig-like_dom_sf"/>
</dbReference>
<dbReference type="Gene3D" id="2.60.40.10">
    <property type="entry name" value="Immunoglobulins"/>
    <property type="match status" value="1"/>
</dbReference>
<dbReference type="InterPro" id="IPR050671">
    <property type="entry name" value="CD300_family_receptors"/>
</dbReference>
<dbReference type="InterPro" id="IPR003599">
    <property type="entry name" value="Ig_sub"/>
</dbReference>
<dbReference type="AlphaFoldDB" id="A0A8C9WUW1"/>
<feature type="transmembrane region" description="Helical" evidence="4">
    <location>
        <begin position="186"/>
        <end position="209"/>
    </location>
</feature>
<dbReference type="PANTHER" id="PTHR11860:SF118">
    <property type="entry name" value="CMRF35-LIKE MOLECULE 3-RELATED"/>
    <property type="match status" value="1"/>
</dbReference>
<sequence length="212" mass="23750">MLFILLTDSCCDHSTKVQRYEESSVSFSCPYESEYQNSLKYICRGNQPSVCLQHALISSDNKQKGQFTLTDDMASRKFTVTITSLTQNNSGSYLCGVHGNTGLDVFSAFELEVKGKRSTSSYCSKLLFFSEYKSAQKHVSWECCSAAFQLLLFCSFFILIPSSVRFLALCNFCIHSAIKTIQILKCSALSANDGTSSTFFLLFILFKILSFL</sequence>
<reference evidence="6" key="2">
    <citation type="submission" date="2025-09" db="UniProtKB">
        <authorList>
            <consortium name="Ensembl"/>
        </authorList>
    </citation>
    <scope>IDENTIFICATION</scope>
</reference>
<dbReference type="InterPro" id="IPR013783">
    <property type="entry name" value="Ig-like_fold"/>
</dbReference>
<evidence type="ECO:0000259" key="5">
    <source>
        <dbReference type="SMART" id="SM00409"/>
    </source>
</evidence>
<dbReference type="Ensembl" id="ENSSLUT00000000845.1">
    <property type="protein sequence ID" value="ENSSLUP00000000799.1"/>
    <property type="gene ID" value="ENSSLUG00000000449.1"/>
</dbReference>
<proteinExistence type="predicted"/>
<evidence type="ECO:0000256" key="2">
    <source>
        <dbReference type="ARBA" id="ARBA00022692"/>
    </source>
</evidence>
<evidence type="ECO:0000313" key="6">
    <source>
        <dbReference type="Ensembl" id="ENSSLUP00000000799.1"/>
    </source>
</evidence>
<feature type="transmembrane region" description="Helical" evidence="4">
    <location>
        <begin position="150"/>
        <end position="174"/>
    </location>
</feature>
<dbReference type="GO" id="GO:0005886">
    <property type="term" value="C:plasma membrane"/>
    <property type="evidence" value="ECO:0007669"/>
    <property type="project" value="TreeGrafter"/>
</dbReference>
<dbReference type="InterPro" id="IPR013106">
    <property type="entry name" value="Ig_V-set"/>
</dbReference>